<dbReference type="PANTHER" id="PTHR34501:SF9">
    <property type="entry name" value="MAJOR OUTER MEMBRANE PROTEIN P.IA"/>
    <property type="match status" value="1"/>
</dbReference>
<gene>
    <name evidence="14" type="ORF">GCM10009107_01250</name>
</gene>
<comment type="caution">
    <text evidence="14">The sequence shown here is derived from an EMBL/GenBank/DDBJ whole genome shotgun (WGS) entry which is preliminary data.</text>
</comment>
<keyword evidence="7" id="KW-0406">Ion transport</keyword>
<keyword evidence="3" id="KW-0813">Transport</keyword>
<feature type="region of interest" description="Disordered" evidence="11">
    <location>
        <begin position="38"/>
        <end position="57"/>
    </location>
</feature>
<proteinExistence type="predicted"/>
<sequence>MKRTVLCAAALCALGTGAWAQSTVTIYGIVDSGVRVQTNDGPKGANSGDDSKSVTPGGMSQSRLGFNIVEDLGGGMQGLVNMEHRFLVDTGAVAATDFWRQAWVGLKTPYGRITLGRQYNVLFDVFTSTYASFKYSPYIEAFKPEIGMSLGARHNNMVKYLAEFSGLRIGLAASAAEGNTNGSNSTRAGYLRYEMGPFAVGGAYEQLKDTANNKVTAATVGGAYSSGPWYVTLAWARTDPDDKFSRATLNALLGNAGTNGNFGVSTNMDKRDMWSAGVTYQFTPQWNIGGHYWNAKQHSREGTTDGAGKAIFAAGVLDYAFSKRTDAYLEVDHTELSDNPVFTFANGETKRLGYMVGLRHRF</sequence>
<reference evidence="14 15" key="1">
    <citation type="journal article" date="2019" name="Int. J. Syst. Evol. Microbiol.">
        <title>The Global Catalogue of Microorganisms (GCM) 10K type strain sequencing project: providing services to taxonomists for standard genome sequencing and annotation.</title>
        <authorList>
            <consortium name="The Broad Institute Genomics Platform"/>
            <consortium name="The Broad Institute Genome Sequencing Center for Infectious Disease"/>
            <person name="Wu L."/>
            <person name="Ma J."/>
        </authorList>
    </citation>
    <scope>NUCLEOTIDE SEQUENCE [LARGE SCALE GENOMIC DNA]</scope>
    <source>
        <strain evidence="14 15">JCM 15503</strain>
    </source>
</reference>
<keyword evidence="5" id="KW-0812">Transmembrane</keyword>
<keyword evidence="10" id="KW-0998">Cell outer membrane</keyword>
<dbReference type="Gene3D" id="2.40.160.10">
    <property type="entry name" value="Porin"/>
    <property type="match status" value="1"/>
</dbReference>
<comment type="subcellular location">
    <subcellularLocation>
        <location evidence="1">Cell outer membrane</location>
        <topology evidence="1">Multi-pass membrane protein</topology>
    </subcellularLocation>
</comment>
<dbReference type="InterPro" id="IPR050298">
    <property type="entry name" value="Gram-neg_bact_OMP"/>
</dbReference>
<evidence type="ECO:0000256" key="11">
    <source>
        <dbReference type="SAM" id="MobiDB-lite"/>
    </source>
</evidence>
<evidence type="ECO:0000259" key="13">
    <source>
        <dbReference type="Pfam" id="PF13609"/>
    </source>
</evidence>
<protein>
    <submittedName>
        <fullName evidence="14">Porin</fullName>
    </submittedName>
</protein>
<keyword evidence="9" id="KW-0472">Membrane</keyword>
<dbReference type="CDD" id="cd00342">
    <property type="entry name" value="gram_neg_porins"/>
    <property type="match status" value="1"/>
</dbReference>
<feature type="domain" description="Porin" evidence="13">
    <location>
        <begin position="8"/>
        <end position="338"/>
    </location>
</feature>
<dbReference type="PANTHER" id="PTHR34501">
    <property type="entry name" value="PROTEIN YDDL-RELATED"/>
    <property type="match status" value="1"/>
</dbReference>
<organism evidence="14 15">
    <name type="scientific">Ideonella azotifigens</name>
    <dbReference type="NCBI Taxonomy" id="513160"/>
    <lineage>
        <taxon>Bacteria</taxon>
        <taxon>Pseudomonadati</taxon>
        <taxon>Pseudomonadota</taxon>
        <taxon>Betaproteobacteria</taxon>
        <taxon>Burkholderiales</taxon>
        <taxon>Sphaerotilaceae</taxon>
        <taxon>Ideonella</taxon>
    </lineage>
</organism>
<evidence type="ECO:0000256" key="9">
    <source>
        <dbReference type="ARBA" id="ARBA00023136"/>
    </source>
</evidence>
<evidence type="ECO:0000256" key="4">
    <source>
        <dbReference type="ARBA" id="ARBA00022452"/>
    </source>
</evidence>
<evidence type="ECO:0000313" key="15">
    <source>
        <dbReference type="Proteomes" id="UP001500279"/>
    </source>
</evidence>
<evidence type="ECO:0000256" key="1">
    <source>
        <dbReference type="ARBA" id="ARBA00004571"/>
    </source>
</evidence>
<evidence type="ECO:0000256" key="3">
    <source>
        <dbReference type="ARBA" id="ARBA00022448"/>
    </source>
</evidence>
<keyword evidence="15" id="KW-1185">Reference proteome</keyword>
<keyword evidence="6 12" id="KW-0732">Signal</keyword>
<dbReference type="InterPro" id="IPR023614">
    <property type="entry name" value="Porin_dom_sf"/>
</dbReference>
<name>A0ABN1JHK6_9BURK</name>
<evidence type="ECO:0000256" key="5">
    <source>
        <dbReference type="ARBA" id="ARBA00022692"/>
    </source>
</evidence>
<evidence type="ECO:0000256" key="12">
    <source>
        <dbReference type="SAM" id="SignalP"/>
    </source>
</evidence>
<comment type="subunit">
    <text evidence="2">Homotrimer.</text>
</comment>
<feature type="signal peptide" evidence="12">
    <location>
        <begin position="1"/>
        <end position="20"/>
    </location>
</feature>
<dbReference type="Pfam" id="PF13609">
    <property type="entry name" value="Porin_4"/>
    <property type="match status" value="1"/>
</dbReference>
<evidence type="ECO:0000256" key="7">
    <source>
        <dbReference type="ARBA" id="ARBA00023065"/>
    </source>
</evidence>
<evidence type="ECO:0000256" key="6">
    <source>
        <dbReference type="ARBA" id="ARBA00022729"/>
    </source>
</evidence>
<accession>A0ABN1JHK6</accession>
<evidence type="ECO:0000256" key="2">
    <source>
        <dbReference type="ARBA" id="ARBA00011233"/>
    </source>
</evidence>
<feature type="chain" id="PRO_5047276871" evidence="12">
    <location>
        <begin position="21"/>
        <end position="362"/>
    </location>
</feature>
<dbReference type="EMBL" id="BAAAEW010000002">
    <property type="protein sequence ID" value="GAA0740004.1"/>
    <property type="molecule type" value="Genomic_DNA"/>
</dbReference>
<keyword evidence="4" id="KW-1134">Transmembrane beta strand</keyword>
<evidence type="ECO:0000256" key="10">
    <source>
        <dbReference type="ARBA" id="ARBA00023237"/>
    </source>
</evidence>
<evidence type="ECO:0000313" key="14">
    <source>
        <dbReference type="EMBL" id="GAA0740004.1"/>
    </source>
</evidence>
<dbReference type="InterPro" id="IPR033900">
    <property type="entry name" value="Gram_neg_porin_domain"/>
</dbReference>
<dbReference type="Proteomes" id="UP001500279">
    <property type="component" value="Unassembled WGS sequence"/>
</dbReference>
<dbReference type="RefSeq" id="WP_141287829.1">
    <property type="nucleotide sequence ID" value="NZ_BAAAEW010000002.1"/>
</dbReference>
<evidence type="ECO:0000256" key="8">
    <source>
        <dbReference type="ARBA" id="ARBA00023114"/>
    </source>
</evidence>
<keyword evidence="8" id="KW-0626">Porin</keyword>
<dbReference type="SUPFAM" id="SSF56935">
    <property type="entry name" value="Porins"/>
    <property type="match status" value="1"/>
</dbReference>